<evidence type="ECO:0000313" key="1">
    <source>
        <dbReference type="EMBL" id="CAG8776355.1"/>
    </source>
</evidence>
<dbReference type="EMBL" id="CAJVPY010020625">
    <property type="protein sequence ID" value="CAG8776355.1"/>
    <property type="molecule type" value="Genomic_DNA"/>
</dbReference>
<evidence type="ECO:0000313" key="2">
    <source>
        <dbReference type="Proteomes" id="UP000789405"/>
    </source>
</evidence>
<name>A0A9N9NZU9_9GLOM</name>
<reference evidence="1" key="1">
    <citation type="submission" date="2021-06" db="EMBL/GenBank/DDBJ databases">
        <authorList>
            <person name="Kallberg Y."/>
            <person name="Tangrot J."/>
            <person name="Rosling A."/>
        </authorList>
    </citation>
    <scope>NUCLEOTIDE SEQUENCE</scope>
    <source>
        <strain evidence="1">MA453B</strain>
    </source>
</reference>
<gene>
    <name evidence="1" type="ORF">DERYTH_LOCUS19195</name>
</gene>
<dbReference type="Proteomes" id="UP000789405">
    <property type="component" value="Unassembled WGS sequence"/>
</dbReference>
<feature type="non-terminal residue" evidence="1">
    <location>
        <position position="72"/>
    </location>
</feature>
<dbReference type="AlphaFoldDB" id="A0A9N9NZU9"/>
<organism evidence="1 2">
    <name type="scientific">Dentiscutata erythropus</name>
    <dbReference type="NCBI Taxonomy" id="1348616"/>
    <lineage>
        <taxon>Eukaryota</taxon>
        <taxon>Fungi</taxon>
        <taxon>Fungi incertae sedis</taxon>
        <taxon>Mucoromycota</taxon>
        <taxon>Glomeromycotina</taxon>
        <taxon>Glomeromycetes</taxon>
        <taxon>Diversisporales</taxon>
        <taxon>Gigasporaceae</taxon>
        <taxon>Dentiscutata</taxon>
    </lineage>
</organism>
<sequence length="72" mass="8418">REKREEQKFFNEPKIKKANFQHELSSIVQLKIDLEASPGPRTQAHHEEEEINETINLAVDTYKALENEDEAI</sequence>
<keyword evidence="2" id="KW-1185">Reference proteome</keyword>
<accession>A0A9N9NZU9</accession>
<comment type="caution">
    <text evidence="1">The sequence shown here is derived from an EMBL/GenBank/DDBJ whole genome shotgun (WGS) entry which is preliminary data.</text>
</comment>
<dbReference type="OrthoDB" id="2432577at2759"/>
<proteinExistence type="predicted"/>
<protein>
    <submittedName>
        <fullName evidence="1">14354_t:CDS:1</fullName>
    </submittedName>
</protein>